<evidence type="ECO:0000259" key="6">
    <source>
        <dbReference type="SMART" id="SM01253"/>
    </source>
</evidence>
<dbReference type="InterPro" id="IPR037321">
    <property type="entry name" value="KIN17-like"/>
</dbReference>
<dbReference type="GO" id="GO:0005634">
    <property type="term" value="C:nucleus"/>
    <property type="evidence" value="ECO:0007669"/>
    <property type="project" value="TreeGrafter"/>
</dbReference>
<dbReference type="STRING" id="282301.A0A267F837"/>
<dbReference type="AlphaFoldDB" id="A0A267F837"/>
<dbReference type="InterPro" id="IPR056767">
    <property type="entry name" value="C2H2-Znf_KIN17"/>
</dbReference>
<feature type="region of interest" description="Disordered" evidence="5">
    <location>
        <begin position="267"/>
        <end position="300"/>
    </location>
</feature>
<dbReference type="Gene3D" id="2.30.30.30">
    <property type="match status" value="1"/>
</dbReference>
<dbReference type="GO" id="GO:0006260">
    <property type="term" value="P:DNA replication"/>
    <property type="evidence" value="ECO:0007669"/>
    <property type="project" value="TreeGrafter"/>
</dbReference>
<dbReference type="GO" id="GO:0008270">
    <property type="term" value="F:zinc ion binding"/>
    <property type="evidence" value="ECO:0007669"/>
    <property type="project" value="UniProtKB-KW"/>
</dbReference>
<dbReference type="SMART" id="SM01253">
    <property type="entry name" value="Kin17_mid"/>
    <property type="match status" value="1"/>
</dbReference>
<dbReference type="InterPro" id="IPR019447">
    <property type="entry name" value="DNA/RNA-bd_Kin17_WH-like_dom"/>
</dbReference>
<dbReference type="GO" id="GO:0006974">
    <property type="term" value="P:DNA damage response"/>
    <property type="evidence" value="ECO:0007669"/>
    <property type="project" value="TreeGrafter"/>
</dbReference>
<dbReference type="Gene3D" id="1.10.10.2030">
    <property type="entry name" value="DNA/RNA-binding protein Kin17, conserved domain"/>
    <property type="match status" value="1"/>
</dbReference>
<comment type="caution">
    <text evidence="7">The sequence shown here is derived from an EMBL/GenBank/DDBJ whole genome shotgun (WGS) entry which is preliminary data.</text>
</comment>
<keyword evidence="2" id="KW-0479">Metal-binding</keyword>
<dbReference type="InterPro" id="IPR041995">
    <property type="entry name" value="KOW_KIN17"/>
</dbReference>
<evidence type="ECO:0000256" key="2">
    <source>
        <dbReference type="ARBA" id="ARBA00022723"/>
    </source>
</evidence>
<gene>
    <name evidence="7" type="ORF">BOX15_Mlig003731g2</name>
</gene>
<feature type="domain" description="DNA/RNA-binding protein Kin17 WH-like" evidence="6">
    <location>
        <begin position="66"/>
        <end position="189"/>
    </location>
</feature>
<dbReference type="InterPro" id="IPR038254">
    <property type="entry name" value="KIN17_WH-like_sf"/>
</dbReference>
<protein>
    <recommendedName>
        <fullName evidence="6">DNA/RNA-binding protein Kin17 WH-like domain-containing protein</fullName>
    </recommendedName>
</protein>
<feature type="region of interest" description="Disordered" evidence="5">
    <location>
        <begin position="195"/>
        <end position="228"/>
    </location>
</feature>
<evidence type="ECO:0000313" key="7">
    <source>
        <dbReference type="EMBL" id="PAA69374.1"/>
    </source>
</evidence>
<dbReference type="PANTHER" id="PTHR12805">
    <property type="entry name" value="KIN17 KIN, ANTIGENIC DETERMINANT OF RECA PROTEIN HOMOLOG"/>
    <property type="match status" value="1"/>
</dbReference>
<dbReference type="OrthoDB" id="10266249at2759"/>
<dbReference type="InterPro" id="IPR036236">
    <property type="entry name" value="Znf_C2H2_sf"/>
</dbReference>
<sequence length="433" mass="49153">IVAVQATAEAATAMSKKAEANTPKAISNRIKAKGLQKLRWYCEMCQKQCRDENGFKCHTMSESHQRQLLLFAETPEKYIEEYSKEFLKGYTDLLRRQFGCKRVLANSVYQEYIKDRNHVHMNATKWHTLTGLVQWLGREGICKVDETERGWYVQYLERDPEQERRQRGKERLELTDAEMQQRQIDRQIEWGRMRAAEAAAGGSDVDGESNGPTELLRPEGDGDDGESQQPIKINLALKRPAPAPALQPQQKIKPAATPAEIGGNALARAEQEAKKRRKQEQQKQQQLQQQKKPRSAVEELREELEREKCASGRSWLSPGLVVRVVDPGRPDWHRRKATVESTTPRGARLRFLDDDQVEKRRAEEVAESRLETVLPALGGRVRVVLGSFKGRLATLLSLQEADYACTVRLEDGPYSGKTVSGLAYEQVCKLAGF</sequence>
<reference evidence="7 8" key="1">
    <citation type="submission" date="2017-06" db="EMBL/GenBank/DDBJ databases">
        <title>A platform for efficient transgenesis in Macrostomum lignano, a flatworm model organism for stem cell research.</title>
        <authorList>
            <person name="Berezikov E."/>
        </authorList>
    </citation>
    <scope>NUCLEOTIDE SEQUENCE [LARGE SCALE GENOMIC DNA]</scope>
    <source>
        <strain evidence="7">DV1</strain>
        <tissue evidence="7">Whole organism</tissue>
    </source>
</reference>
<comment type="similarity">
    <text evidence="1">Belongs to the KIN17 family.</text>
</comment>
<dbReference type="GO" id="GO:0003690">
    <property type="term" value="F:double-stranded DNA binding"/>
    <property type="evidence" value="ECO:0007669"/>
    <property type="project" value="TreeGrafter"/>
</dbReference>
<dbReference type="FunFam" id="1.10.10.2030:FF:000001">
    <property type="entry name" value="DNA/RNA-binding protein KIN17, putative"/>
    <property type="match status" value="1"/>
</dbReference>
<keyword evidence="8" id="KW-1185">Reference proteome</keyword>
<dbReference type="InterPro" id="IPR014722">
    <property type="entry name" value="Rib_uL2_dom2"/>
</dbReference>
<evidence type="ECO:0000256" key="1">
    <source>
        <dbReference type="ARBA" id="ARBA00008517"/>
    </source>
</evidence>
<feature type="region of interest" description="Disordered" evidence="5">
    <location>
        <begin position="160"/>
        <end position="180"/>
    </location>
</feature>
<dbReference type="FunFam" id="2.30.30.30:FF:000021">
    <property type="entry name" value="DNA/RNA-binding protein KIN17, putative"/>
    <property type="match status" value="1"/>
</dbReference>
<dbReference type="Pfam" id="PF10357">
    <property type="entry name" value="WH_KIN17"/>
    <property type="match status" value="1"/>
</dbReference>
<accession>A0A267F837</accession>
<keyword evidence="4" id="KW-0862">Zinc</keyword>
<dbReference type="Proteomes" id="UP000215902">
    <property type="component" value="Unassembled WGS sequence"/>
</dbReference>
<dbReference type="Pfam" id="PF25092">
    <property type="entry name" value="SH3_KIN17_C"/>
    <property type="match status" value="1"/>
</dbReference>
<proteinExistence type="inferred from homology"/>
<keyword evidence="3" id="KW-0863">Zinc-finger</keyword>
<feature type="non-terminal residue" evidence="7">
    <location>
        <position position="1"/>
    </location>
</feature>
<dbReference type="SUPFAM" id="SSF57667">
    <property type="entry name" value="beta-beta-alpha zinc fingers"/>
    <property type="match status" value="1"/>
</dbReference>
<evidence type="ECO:0000256" key="3">
    <source>
        <dbReference type="ARBA" id="ARBA00022771"/>
    </source>
</evidence>
<dbReference type="EMBL" id="NIVC01001329">
    <property type="protein sequence ID" value="PAA69374.1"/>
    <property type="molecule type" value="Genomic_DNA"/>
</dbReference>
<evidence type="ECO:0000256" key="5">
    <source>
        <dbReference type="SAM" id="MobiDB-lite"/>
    </source>
</evidence>
<organism evidence="7 8">
    <name type="scientific">Macrostomum lignano</name>
    <dbReference type="NCBI Taxonomy" id="282301"/>
    <lineage>
        <taxon>Eukaryota</taxon>
        <taxon>Metazoa</taxon>
        <taxon>Spiralia</taxon>
        <taxon>Lophotrochozoa</taxon>
        <taxon>Platyhelminthes</taxon>
        <taxon>Rhabditophora</taxon>
        <taxon>Macrostomorpha</taxon>
        <taxon>Macrostomida</taxon>
        <taxon>Macrostomidae</taxon>
        <taxon>Macrostomum</taxon>
    </lineage>
</organism>
<evidence type="ECO:0000313" key="8">
    <source>
        <dbReference type="Proteomes" id="UP000215902"/>
    </source>
</evidence>
<dbReference type="Pfam" id="PF25095">
    <property type="entry name" value="C2H2-zf_KIN17"/>
    <property type="match status" value="1"/>
</dbReference>
<name>A0A267F837_9PLAT</name>
<dbReference type="CDD" id="cd13155">
    <property type="entry name" value="KOW_KIN17"/>
    <property type="match status" value="1"/>
</dbReference>
<feature type="compositionally biased region" description="Basic and acidic residues" evidence="5">
    <location>
        <begin position="160"/>
        <end position="174"/>
    </location>
</feature>
<dbReference type="PANTHER" id="PTHR12805:SF0">
    <property type="entry name" value="DNA_RNA-BINDING PROTEIN KIN17"/>
    <property type="match status" value="1"/>
</dbReference>
<evidence type="ECO:0000256" key="4">
    <source>
        <dbReference type="ARBA" id="ARBA00022833"/>
    </source>
</evidence>